<dbReference type="EMBL" id="BGZK01000095">
    <property type="protein sequence ID" value="GBP18257.1"/>
    <property type="molecule type" value="Genomic_DNA"/>
</dbReference>
<dbReference type="AlphaFoldDB" id="A0A4C1TW79"/>
<dbReference type="Proteomes" id="UP000299102">
    <property type="component" value="Unassembled WGS sequence"/>
</dbReference>
<reference evidence="1 2" key="1">
    <citation type="journal article" date="2019" name="Commun. Biol.">
        <title>The bagworm genome reveals a unique fibroin gene that provides high tensile strength.</title>
        <authorList>
            <person name="Kono N."/>
            <person name="Nakamura H."/>
            <person name="Ohtoshi R."/>
            <person name="Tomita M."/>
            <person name="Numata K."/>
            <person name="Arakawa K."/>
        </authorList>
    </citation>
    <scope>NUCLEOTIDE SEQUENCE [LARGE SCALE GENOMIC DNA]</scope>
</reference>
<proteinExistence type="predicted"/>
<sequence>MLFLNLYGRQSALAHEGRRYVQPSRTKRDRTPYARRQRRFNDSGGASNVADKYRFSILTSDELTDLPSMYLKSNHTPYRGNSIMLPIPHVVTSLAPRSLAALIPIEPGRRVTVTRSFNLDRGSRKSESETTFTYLIH</sequence>
<evidence type="ECO:0000313" key="1">
    <source>
        <dbReference type="EMBL" id="GBP18257.1"/>
    </source>
</evidence>
<gene>
    <name evidence="1" type="ORF">EVAR_9100_1</name>
</gene>
<accession>A0A4C1TW79</accession>
<organism evidence="1 2">
    <name type="scientific">Eumeta variegata</name>
    <name type="common">Bagworm moth</name>
    <name type="synonym">Eumeta japonica</name>
    <dbReference type="NCBI Taxonomy" id="151549"/>
    <lineage>
        <taxon>Eukaryota</taxon>
        <taxon>Metazoa</taxon>
        <taxon>Ecdysozoa</taxon>
        <taxon>Arthropoda</taxon>
        <taxon>Hexapoda</taxon>
        <taxon>Insecta</taxon>
        <taxon>Pterygota</taxon>
        <taxon>Neoptera</taxon>
        <taxon>Endopterygota</taxon>
        <taxon>Lepidoptera</taxon>
        <taxon>Glossata</taxon>
        <taxon>Ditrysia</taxon>
        <taxon>Tineoidea</taxon>
        <taxon>Psychidae</taxon>
        <taxon>Oiketicinae</taxon>
        <taxon>Eumeta</taxon>
    </lineage>
</organism>
<keyword evidence="2" id="KW-1185">Reference proteome</keyword>
<name>A0A4C1TW79_EUMVA</name>
<evidence type="ECO:0000313" key="2">
    <source>
        <dbReference type="Proteomes" id="UP000299102"/>
    </source>
</evidence>
<protein>
    <submittedName>
        <fullName evidence="1">Uncharacterized protein</fullName>
    </submittedName>
</protein>
<comment type="caution">
    <text evidence="1">The sequence shown here is derived from an EMBL/GenBank/DDBJ whole genome shotgun (WGS) entry which is preliminary data.</text>
</comment>